<evidence type="ECO:0000256" key="1">
    <source>
        <dbReference type="SAM" id="MobiDB-lite"/>
    </source>
</evidence>
<dbReference type="Pfam" id="PF00849">
    <property type="entry name" value="PseudoU_synth_2"/>
    <property type="match status" value="1"/>
</dbReference>
<dbReference type="PANTHER" id="PTHR21600:SF52">
    <property type="entry name" value="PSEUDOURIDINE SYNTHASE RSUA_RLUA-LIKE DOMAIN-CONTAINING PROTEIN"/>
    <property type="match status" value="1"/>
</dbReference>
<feature type="region of interest" description="Disordered" evidence="1">
    <location>
        <begin position="88"/>
        <end position="126"/>
    </location>
</feature>
<protein>
    <recommendedName>
        <fullName evidence="2">Pseudouridine synthase RsuA/RluA-like domain-containing protein</fullName>
    </recommendedName>
</protein>
<evidence type="ECO:0000259" key="2">
    <source>
        <dbReference type="Pfam" id="PF00849"/>
    </source>
</evidence>
<feature type="compositionally biased region" description="Low complexity" evidence="1">
    <location>
        <begin position="92"/>
        <end position="103"/>
    </location>
</feature>
<dbReference type="InterPro" id="IPR006145">
    <property type="entry name" value="PsdUridine_synth_RsuA/RluA"/>
</dbReference>
<dbReference type="SUPFAM" id="SSF55120">
    <property type="entry name" value="Pseudouridine synthase"/>
    <property type="match status" value="1"/>
</dbReference>
<feature type="domain" description="Pseudouridine synthase RsuA/RluA-like" evidence="2">
    <location>
        <begin position="287"/>
        <end position="470"/>
    </location>
</feature>
<dbReference type="Gene3D" id="3.30.2350.10">
    <property type="entry name" value="Pseudouridine synthase"/>
    <property type="match status" value="1"/>
</dbReference>
<evidence type="ECO:0000313" key="4">
    <source>
        <dbReference type="Proteomes" id="UP001530293"/>
    </source>
</evidence>
<accession>A0ABD3M4D7</accession>
<dbReference type="PANTHER" id="PTHR21600">
    <property type="entry name" value="MITOCHONDRIAL RNA PSEUDOURIDINE SYNTHASE"/>
    <property type="match status" value="1"/>
</dbReference>
<name>A0ABD3M4D7_9STRA</name>
<comment type="caution">
    <text evidence="3">The sequence shown here is derived from an EMBL/GenBank/DDBJ whole genome shotgun (WGS) entry which is preliminary data.</text>
</comment>
<dbReference type="InterPro" id="IPR020103">
    <property type="entry name" value="PsdUridine_synth_cat_dom_sf"/>
</dbReference>
<dbReference type="EMBL" id="JALLBG020000216">
    <property type="protein sequence ID" value="KAL3758881.1"/>
    <property type="molecule type" value="Genomic_DNA"/>
</dbReference>
<reference evidence="3 4" key="1">
    <citation type="submission" date="2024-10" db="EMBL/GenBank/DDBJ databases">
        <title>Updated reference genomes for cyclostephanoid diatoms.</title>
        <authorList>
            <person name="Roberts W.R."/>
            <person name="Alverson A.J."/>
        </authorList>
    </citation>
    <scope>NUCLEOTIDE SEQUENCE [LARGE SCALE GENOMIC DNA]</scope>
    <source>
        <strain evidence="3 4">AJA232-27</strain>
    </source>
</reference>
<sequence length="539" mass="59641">MSNYPSSPLPSTSTSSSSLSSSSSFNITSPRRTMFGLYIMAVVSSLLSTANIVTAFSWTSAIHSYNHHHHPLSPCIQQSNRQSIRVHTATFSSPSEIESTISSNVSDPKNDDDHNAQRRKPAPPPWMKCINAVVPSNIRALNEAVSIVANISRSEANELIEMGAVWARMDTLTEEDVLGQYDDESTSGGGGGGSASIQYADFRAGWGSGDVNDELYNNEKDENSNIESEMTLDEYIERQLALRYRRILTPSTIDPGTDIRIYPHPRRFPSCYEFSDQNRLLYEDTTFLVVDKPPMLPVQPEPSNYEECCPGCVNLLLGPFYTIGGEIVHRPLICHRVDSCVGGCVVLSKDGNGQRVFSDLQRQRKIKKLYLAATTEPVPLGMHVHWMWGTLNARGQMGGTPCQFVSHTPPASRKKAKAWIRCVLEVVKCEPIQISKNNSQGYDPGNKQHYQSTIRLVTGRKHQVRAQLASLGCPLIRDTLYEPISGMTLESLEDANAEERMDEALSRVRVPTSAIGLQAHAILFAGVKAKARTPWWGEG</sequence>
<evidence type="ECO:0000313" key="3">
    <source>
        <dbReference type="EMBL" id="KAL3758881.1"/>
    </source>
</evidence>
<gene>
    <name evidence="3" type="ORF">ACHAWU_003153</name>
</gene>
<proteinExistence type="predicted"/>
<dbReference type="Proteomes" id="UP001530293">
    <property type="component" value="Unassembled WGS sequence"/>
</dbReference>
<keyword evidence="4" id="KW-1185">Reference proteome</keyword>
<feature type="region of interest" description="Disordered" evidence="1">
    <location>
        <begin position="1"/>
        <end position="23"/>
    </location>
</feature>
<dbReference type="CDD" id="cd02869">
    <property type="entry name" value="PseudoU_synth_RluA_like"/>
    <property type="match status" value="1"/>
</dbReference>
<organism evidence="3 4">
    <name type="scientific">Discostella pseudostelligera</name>
    <dbReference type="NCBI Taxonomy" id="259834"/>
    <lineage>
        <taxon>Eukaryota</taxon>
        <taxon>Sar</taxon>
        <taxon>Stramenopiles</taxon>
        <taxon>Ochrophyta</taxon>
        <taxon>Bacillariophyta</taxon>
        <taxon>Coscinodiscophyceae</taxon>
        <taxon>Thalassiosirophycidae</taxon>
        <taxon>Stephanodiscales</taxon>
        <taxon>Stephanodiscaceae</taxon>
        <taxon>Discostella</taxon>
    </lineage>
</organism>
<dbReference type="AlphaFoldDB" id="A0ABD3M4D7"/>
<dbReference type="InterPro" id="IPR050188">
    <property type="entry name" value="RluA_PseudoU_synthase"/>
</dbReference>